<reference evidence="1 2" key="1">
    <citation type="journal article" date="2021" name="Hortic Res">
        <title>High-quality reference genome and annotation aids understanding of berry development for evergreen blueberry (Vaccinium darrowii).</title>
        <authorList>
            <person name="Yu J."/>
            <person name="Hulse-Kemp A.M."/>
            <person name="Babiker E."/>
            <person name="Staton M."/>
        </authorList>
    </citation>
    <scope>NUCLEOTIDE SEQUENCE [LARGE SCALE GENOMIC DNA]</scope>
    <source>
        <strain evidence="2">cv. NJ 8807/NJ 8810</strain>
        <tissue evidence="1">Young leaf</tissue>
    </source>
</reference>
<keyword evidence="2" id="KW-1185">Reference proteome</keyword>
<evidence type="ECO:0000313" key="2">
    <source>
        <dbReference type="Proteomes" id="UP000828048"/>
    </source>
</evidence>
<dbReference type="EMBL" id="CM037152">
    <property type="protein sequence ID" value="KAH7834052.1"/>
    <property type="molecule type" value="Genomic_DNA"/>
</dbReference>
<dbReference type="Proteomes" id="UP000828048">
    <property type="component" value="Chromosome 2"/>
</dbReference>
<sequence length="93" mass="10312">MATPSDNLWLGILSSELTDSDLKNLFLKYGNVHSVTTPNPSRTYAFVYFILIEDAKEAMKGLRGSVLRGNETQIDFAKPGRTSKFLGLCLTLI</sequence>
<organism evidence="1 2">
    <name type="scientific">Vaccinium darrowii</name>
    <dbReference type="NCBI Taxonomy" id="229202"/>
    <lineage>
        <taxon>Eukaryota</taxon>
        <taxon>Viridiplantae</taxon>
        <taxon>Streptophyta</taxon>
        <taxon>Embryophyta</taxon>
        <taxon>Tracheophyta</taxon>
        <taxon>Spermatophyta</taxon>
        <taxon>Magnoliopsida</taxon>
        <taxon>eudicotyledons</taxon>
        <taxon>Gunneridae</taxon>
        <taxon>Pentapetalae</taxon>
        <taxon>asterids</taxon>
        <taxon>Ericales</taxon>
        <taxon>Ericaceae</taxon>
        <taxon>Vaccinioideae</taxon>
        <taxon>Vaccinieae</taxon>
        <taxon>Vaccinium</taxon>
    </lineage>
</organism>
<accession>A0ACB7X056</accession>
<evidence type="ECO:0000313" key="1">
    <source>
        <dbReference type="EMBL" id="KAH7834052.1"/>
    </source>
</evidence>
<comment type="caution">
    <text evidence="1">The sequence shown here is derived from an EMBL/GenBank/DDBJ whole genome shotgun (WGS) entry which is preliminary data.</text>
</comment>
<name>A0ACB7X056_9ERIC</name>
<proteinExistence type="predicted"/>
<protein>
    <submittedName>
        <fullName evidence="1">Uncharacterized protein</fullName>
    </submittedName>
</protein>
<gene>
    <name evidence="1" type="ORF">Vadar_012281</name>
</gene>